<keyword evidence="2" id="KW-1185">Reference proteome</keyword>
<gene>
    <name evidence="1" type="ORF">Gohar_021298</name>
</gene>
<sequence length="122" mass="13262">MNINFDASFQSHSSHSYSGIIIQNEEGLVLGASLQMHSNVPNALIAKALAFGDSLTIVKKANSLHDDRLDIASCSPSYYHGCCQSLNQLWVEDVPLSVETNIDSSPLALTHNKTFPMKESLA</sequence>
<name>A0A7J9I8W3_9ROSI</name>
<dbReference type="Proteomes" id="UP000593560">
    <property type="component" value="Unassembled WGS sequence"/>
</dbReference>
<dbReference type="OrthoDB" id="10587729at2759"/>
<feature type="non-terminal residue" evidence="1">
    <location>
        <position position="122"/>
    </location>
</feature>
<evidence type="ECO:0000313" key="1">
    <source>
        <dbReference type="EMBL" id="MBA0817575.1"/>
    </source>
</evidence>
<protein>
    <recommendedName>
        <fullName evidence="3">RNase H type-1 domain-containing protein</fullName>
    </recommendedName>
</protein>
<comment type="caution">
    <text evidence="1">The sequence shown here is derived from an EMBL/GenBank/DDBJ whole genome shotgun (WGS) entry which is preliminary data.</text>
</comment>
<reference evidence="1 2" key="1">
    <citation type="journal article" date="2019" name="Genome Biol. Evol.">
        <title>Insights into the evolution of the New World diploid cottons (Gossypium, subgenus Houzingenia) based on genome sequencing.</title>
        <authorList>
            <person name="Grover C.E."/>
            <person name="Arick M.A. 2nd"/>
            <person name="Thrash A."/>
            <person name="Conover J.L."/>
            <person name="Sanders W.S."/>
            <person name="Peterson D.G."/>
            <person name="Frelichowski J.E."/>
            <person name="Scheffler J.A."/>
            <person name="Scheffler B.E."/>
            <person name="Wendel J.F."/>
        </authorList>
    </citation>
    <scope>NUCLEOTIDE SEQUENCE [LARGE SCALE GENOMIC DNA]</scope>
    <source>
        <strain evidence="1">0</strain>
        <tissue evidence="1">Leaf</tissue>
    </source>
</reference>
<accession>A0A7J9I8W3</accession>
<evidence type="ECO:0000313" key="2">
    <source>
        <dbReference type="Proteomes" id="UP000593560"/>
    </source>
</evidence>
<dbReference type="EMBL" id="JABFAD010049602">
    <property type="protein sequence ID" value="MBA0817575.1"/>
    <property type="molecule type" value="Genomic_DNA"/>
</dbReference>
<proteinExistence type="predicted"/>
<dbReference type="AlphaFoldDB" id="A0A7J9I8W3"/>
<organism evidence="1 2">
    <name type="scientific">Gossypium harknessii</name>
    <dbReference type="NCBI Taxonomy" id="34285"/>
    <lineage>
        <taxon>Eukaryota</taxon>
        <taxon>Viridiplantae</taxon>
        <taxon>Streptophyta</taxon>
        <taxon>Embryophyta</taxon>
        <taxon>Tracheophyta</taxon>
        <taxon>Spermatophyta</taxon>
        <taxon>Magnoliopsida</taxon>
        <taxon>eudicotyledons</taxon>
        <taxon>Gunneridae</taxon>
        <taxon>Pentapetalae</taxon>
        <taxon>rosids</taxon>
        <taxon>malvids</taxon>
        <taxon>Malvales</taxon>
        <taxon>Malvaceae</taxon>
        <taxon>Malvoideae</taxon>
        <taxon>Gossypium</taxon>
    </lineage>
</organism>
<evidence type="ECO:0008006" key="3">
    <source>
        <dbReference type="Google" id="ProtNLM"/>
    </source>
</evidence>